<dbReference type="PROSITE" id="PS50975">
    <property type="entry name" value="ATP_GRASP"/>
    <property type="match status" value="1"/>
</dbReference>
<evidence type="ECO:0000259" key="2">
    <source>
        <dbReference type="PROSITE" id="PS50975"/>
    </source>
</evidence>
<gene>
    <name evidence="3" type="ORF">PGH07_04385</name>
</gene>
<keyword evidence="1" id="KW-0547">Nucleotide-binding</keyword>
<dbReference type="RefSeq" id="WP_289412832.1">
    <property type="nucleotide sequence ID" value="NZ_JAQIBD010000001.1"/>
</dbReference>
<organism evidence="3 4">
    <name type="scientific">Sulfurovum zhangzhouensis</name>
    <dbReference type="NCBI Taxonomy" id="3019067"/>
    <lineage>
        <taxon>Bacteria</taxon>
        <taxon>Pseudomonadati</taxon>
        <taxon>Campylobacterota</taxon>
        <taxon>Epsilonproteobacteria</taxon>
        <taxon>Campylobacterales</taxon>
        <taxon>Sulfurovaceae</taxon>
        <taxon>Sulfurovum</taxon>
    </lineage>
</organism>
<evidence type="ECO:0000256" key="1">
    <source>
        <dbReference type="PROSITE-ProRule" id="PRU00409"/>
    </source>
</evidence>
<proteinExistence type="predicted"/>
<comment type="caution">
    <text evidence="3">The sequence shown here is derived from an EMBL/GenBank/DDBJ whole genome shotgun (WGS) entry which is preliminary data.</text>
</comment>
<keyword evidence="1" id="KW-0067">ATP-binding</keyword>
<evidence type="ECO:0000313" key="3">
    <source>
        <dbReference type="EMBL" id="MDM5271406.1"/>
    </source>
</evidence>
<reference evidence="3" key="1">
    <citation type="submission" date="2023-01" db="EMBL/GenBank/DDBJ databases">
        <title>Sulfurovum sp. zt1-1 genome assembly.</title>
        <authorList>
            <person name="Wang J."/>
        </authorList>
    </citation>
    <scope>NUCLEOTIDE SEQUENCE</scope>
    <source>
        <strain evidence="3">Zt1-1</strain>
    </source>
</reference>
<dbReference type="InterPro" id="IPR013651">
    <property type="entry name" value="ATP-grasp_RimK-type"/>
</dbReference>
<keyword evidence="4" id="KW-1185">Reference proteome</keyword>
<evidence type="ECO:0000313" key="4">
    <source>
        <dbReference type="Proteomes" id="UP001169069"/>
    </source>
</evidence>
<dbReference type="EMBL" id="JAQIBD010000001">
    <property type="protein sequence ID" value="MDM5271406.1"/>
    <property type="molecule type" value="Genomic_DNA"/>
</dbReference>
<dbReference type="Proteomes" id="UP001169069">
    <property type="component" value="Unassembled WGS sequence"/>
</dbReference>
<dbReference type="Gene3D" id="3.30.470.20">
    <property type="entry name" value="ATP-grasp fold, B domain"/>
    <property type="match status" value="1"/>
</dbReference>
<feature type="domain" description="ATP-grasp" evidence="2">
    <location>
        <begin position="118"/>
        <end position="321"/>
    </location>
</feature>
<protein>
    <recommendedName>
        <fullName evidence="2">ATP-grasp domain-containing protein</fullName>
    </recommendedName>
</protein>
<name>A0ABT7QX51_9BACT</name>
<sequence length="326" mass="37743">MAKKNILFLNGVPDDNSLKVNQIHKNGNIKWGGSGSANLSDFLKNDFFDRSMVIFDTRGGQELPRQMIHGVFNQISDPDTHKISLQRADDFYKAVAKHVAFFNPPSLVMKTTRDNIYRLLQGIDKLHVPKTVKLQPRSPADIYDVIKNENFEFPVIFRQAGDHGGISTIRIDDETEQFYPFALDGRDHYLTQFVDYANDDGIYAKYRLVVVDGEVFIRHAIFSKEWMVHARNQLDEKESQQYKKDIVDRFAKEIKPKLQPIITEIYNRLKLDYFGIDCNIDSNMNLLIFEINANMNVFTKSKNTLFSKHIEMIRSALIKMLKNKGK</sequence>
<dbReference type="Pfam" id="PF08443">
    <property type="entry name" value="RimK"/>
    <property type="match status" value="1"/>
</dbReference>
<dbReference type="SUPFAM" id="SSF56059">
    <property type="entry name" value="Glutathione synthetase ATP-binding domain-like"/>
    <property type="match status" value="1"/>
</dbReference>
<accession>A0ABT7QX51</accession>
<dbReference type="InterPro" id="IPR011761">
    <property type="entry name" value="ATP-grasp"/>
</dbReference>